<keyword evidence="2" id="KW-1185">Reference proteome</keyword>
<dbReference type="AlphaFoldDB" id="A0A7W5E5B9"/>
<sequence>MPREQSAEQSGHVVGMVAITDCLRPLTEGFYDTALNEADDA</sequence>
<accession>A0A7W5E5B9</accession>
<gene>
    <name evidence="1" type="ORF">FHS27_006368</name>
</gene>
<proteinExistence type="predicted"/>
<name>A0A7W5E5B9_9BACT</name>
<organism evidence="1 2">
    <name type="scientific">Aporhodopirellula rubra</name>
    <dbReference type="NCBI Taxonomy" id="980271"/>
    <lineage>
        <taxon>Bacteria</taxon>
        <taxon>Pseudomonadati</taxon>
        <taxon>Planctomycetota</taxon>
        <taxon>Planctomycetia</taxon>
        <taxon>Pirellulales</taxon>
        <taxon>Pirellulaceae</taxon>
        <taxon>Aporhodopirellula</taxon>
    </lineage>
</organism>
<comment type="caution">
    <text evidence="1">The sequence shown here is derived from an EMBL/GenBank/DDBJ whole genome shotgun (WGS) entry which is preliminary data.</text>
</comment>
<reference evidence="1 2" key="1">
    <citation type="submission" date="2020-08" db="EMBL/GenBank/DDBJ databases">
        <title>Genomic Encyclopedia of Type Strains, Phase III (KMG-III): the genomes of soil and plant-associated and newly described type strains.</title>
        <authorList>
            <person name="Whitman W."/>
        </authorList>
    </citation>
    <scope>NUCLEOTIDE SEQUENCE [LARGE SCALE GENOMIC DNA]</scope>
    <source>
        <strain evidence="1 2">CECT 8075</strain>
    </source>
</reference>
<evidence type="ECO:0000313" key="2">
    <source>
        <dbReference type="Proteomes" id="UP000536179"/>
    </source>
</evidence>
<dbReference type="RefSeq" id="WP_261363985.1">
    <property type="nucleotide sequence ID" value="NZ_JACHXU010000041.1"/>
</dbReference>
<protein>
    <submittedName>
        <fullName evidence="1">Uncharacterized protein</fullName>
    </submittedName>
</protein>
<evidence type="ECO:0000313" key="1">
    <source>
        <dbReference type="EMBL" id="MBB3210521.1"/>
    </source>
</evidence>
<dbReference type="EMBL" id="JACHXU010000041">
    <property type="protein sequence ID" value="MBB3210521.1"/>
    <property type="molecule type" value="Genomic_DNA"/>
</dbReference>
<dbReference type="Proteomes" id="UP000536179">
    <property type="component" value="Unassembled WGS sequence"/>
</dbReference>